<reference evidence="1" key="1">
    <citation type="journal article" date="2015" name="Nature">
        <title>Complex archaea that bridge the gap between prokaryotes and eukaryotes.</title>
        <authorList>
            <person name="Spang A."/>
            <person name="Saw J.H."/>
            <person name="Jorgensen S.L."/>
            <person name="Zaremba-Niedzwiedzka K."/>
            <person name="Martijn J."/>
            <person name="Lind A.E."/>
            <person name="van Eijk R."/>
            <person name="Schleper C."/>
            <person name="Guy L."/>
            <person name="Ettema T.J."/>
        </authorList>
    </citation>
    <scope>NUCLEOTIDE SEQUENCE</scope>
</reference>
<dbReference type="AlphaFoldDB" id="A0A0F9GQL1"/>
<feature type="non-terminal residue" evidence="1">
    <location>
        <position position="31"/>
    </location>
</feature>
<organism evidence="1">
    <name type="scientific">marine sediment metagenome</name>
    <dbReference type="NCBI Taxonomy" id="412755"/>
    <lineage>
        <taxon>unclassified sequences</taxon>
        <taxon>metagenomes</taxon>
        <taxon>ecological metagenomes</taxon>
    </lineage>
</organism>
<sequence>MKHRSAKSKTLAAEAYKQKADEIIIEEEATM</sequence>
<evidence type="ECO:0000313" key="1">
    <source>
        <dbReference type="EMBL" id="KKM01125.1"/>
    </source>
</evidence>
<dbReference type="EMBL" id="LAZR01017267">
    <property type="protein sequence ID" value="KKM01125.1"/>
    <property type="molecule type" value="Genomic_DNA"/>
</dbReference>
<protein>
    <submittedName>
        <fullName evidence="1">Uncharacterized protein</fullName>
    </submittedName>
</protein>
<name>A0A0F9GQL1_9ZZZZ</name>
<proteinExistence type="predicted"/>
<accession>A0A0F9GQL1</accession>
<gene>
    <name evidence="1" type="ORF">LCGC14_1797530</name>
</gene>
<comment type="caution">
    <text evidence="1">The sequence shown here is derived from an EMBL/GenBank/DDBJ whole genome shotgun (WGS) entry which is preliminary data.</text>
</comment>